<comment type="caution">
    <text evidence="10">The sequence shown here is derived from an EMBL/GenBank/DDBJ whole genome shotgun (WGS) entry which is preliminary data.</text>
</comment>
<gene>
    <name evidence="10" type="primary">pgl_1</name>
    <name evidence="7" type="synonym">pgl</name>
    <name evidence="10" type="ORF">CA85_12270</name>
</gene>
<dbReference type="InterPro" id="IPR005900">
    <property type="entry name" value="6-phosphogluconolactonase_DevB"/>
</dbReference>
<organism evidence="10 11">
    <name type="scientific">Allorhodopirellula solitaria</name>
    <dbReference type="NCBI Taxonomy" id="2527987"/>
    <lineage>
        <taxon>Bacteria</taxon>
        <taxon>Pseudomonadati</taxon>
        <taxon>Planctomycetota</taxon>
        <taxon>Planctomycetia</taxon>
        <taxon>Pirellulales</taxon>
        <taxon>Pirellulaceae</taxon>
        <taxon>Allorhodopirellula</taxon>
    </lineage>
</organism>
<dbReference type="Gene3D" id="3.40.50.1360">
    <property type="match status" value="1"/>
</dbReference>
<dbReference type="CDD" id="cd01400">
    <property type="entry name" value="6PGL"/>
    <property type="match status" value="1"/>
</dbReference>
<dbReference type="GO" id="GO:0006098">
    <property type="term" value="P:pentose-phosphate shunt"/>
    <property type="evidence" value="ECO:0007669"/>
    <property type="project" value="UniProtKB-UniPathway"/>
</dbReference>
<dbReference type="InterPro" id="IPR006148">
    <property type="entry name" value="Glc/Gal-6P_isomerase"/>
</dbReference>
<dbReference type="UniPathway" id="UPA00115">
    <property type="reaction ID" value="UER00409"/>
</dbReference>
<dbReference type="RefSeq" id="WP_146390327.1">
    <property type="nucleotide sequence ID" value="NZ_SJPK01000002.1"/>
</dbReference>
<reference evidence="10 11" key="1">
    <citation type="submission" date="2019-02" db="EMBL/GenBank/DDBJ databases">
        <title>Deep-cultivation of Planctomycetes and their phenomic and genomic characterization uncovers novel biology.</title>
        <authorList>
            <person name="Wiegand S."/>
            <person name="Jogler M."/>
            <person name="Boedeker C."/>
            <person name="Pinto D."/>
            <person name="Vollmers J."/>
            <person name="Rivas-Marin E."/>
            <person name="Kohn T."/>
            <person name="Peeters S.H."/>
            <person name="Heuer A."/>
            <person name="Rast P."/>
            <person name="Oberbeckmann S."/>
            <person name="Bunk B."/>
            <person name="Jeske O."/>
            <person name="Meyerdierks A."/>
            <person name="Storesund J.E."/>
            <person name="Kallscheuer N."/>
            <person name="Luecker S."/>
            <person name="Lage O.M."/>
            <person name="Pohl T."/>
            <person name="Merkel B.J."/>
            <person name="Hornburger P."/>
            <person name="Mueller R.-W."/>
            <person name="Bruemmer F."/>
            <person name="Labrenz M."/>
            <person name="Spormann A.M."/>
            <person name="Op Den Camp H."/>
            <person name="Overmann J."/>
            <person name="Amann R."/>
            <person name="Jetten M.S.M."/>
            <person name="Mascher T."/>
            <person name="Medema M.H."/>
            <person name="Devos D.P."/>
            <person name="Kaster A.-K."/>
            <person name="Ovreas L."/>
            <person name="Rohde M."/>
            <person name="Galperin M.Y."/>
            <person name="Jogler C."/>
        </authorList>
    </citation>
    <scope>NUCLEOTIDE SEQUENCE [LARGE SCALE GENOMIC DNA]</scope>
    <source>
        <strain evidence="10 11">CA85</strain>
    </source>
</reference>
<dbReference type="InterPro" id="IPR037171">
    <property type="entry name" value="NagB/RpiA_transferase-like"/>
</dbReference>
<dbReference type="Pfam" id="PF01182">
    <property type="entry name" value="Glucosamine_iso"/>
    <property type="match status" value="1"/>
</dbReference>
<protein>
    <recommendedName>
        <fullName evidence="6 7">6-phosphogluconolactonase</fullName>
        <shortName evidence="7">6PGL</shortName>
        <ecNumber evidence="5 7">3.1.1.31</ecNumber>
    </recommendedName>
</protein>
<feature type="domain" description="Glucosamine/galactosamine-6-phosphate isomerase" evidence="9">
    <location>
        <begin position="10"/>
        <end position="225"/>
    </location>
</feature>
<evidence type="ECO:0000256" key="8">
    <source>
        <dbReference type="SAM" id="SignalP"/>
    </source>
</evidence>
<evidence type="ECO:0000256" key="6">
    <source>
        <dbReference type="ARBA" id="ARBA00020337"/>
    </source>
</evidence>
<keyword evidence="8" id="KW-0732">Signal</keyword>
<dbReference type="PANTHER" id="PTHR11054">
    <property type="entry name" value="6-PHOSPHOGLUCONOLACTONASE"/>
    <property type="match status" value="1"/>
</dbReference>
<feature type="chain" id="PRO_5022677303" description="6-phosphogluconolactonase" evidence="8">
    <location>
        <begin position="16"/>
        <end position="240"/>
    </location>
</feature>
<feature type="signal peptide" evidence="8">
    <location>
        <begin position="1"/>
        <end position="15"/>
    </location>
</feature>
<dbReference type="SUPFAM" id="SSF100950">
    <property type="entry name" value="NagB/RpiA/CoA transferase-like"/>
    <property type="match status" value="1"/>
</dbReference>
<evidence type="ECO:0000256" key="7">
    <source>
        <dbReference type="RuleBase" id="RU365095"/>
    </source>
</evidence>
<proteinExistence type="inferred from homology"/>
<evidence type="ECO:0000256" key="5">
    <source>
        <dbReference type="ARBA" id="ARBA00013198"/>
    </source>
</evidence>
<dbReference type="OrthoDB" id="9810967at2"/>
<dbReference type="EC" id="3.1.1.31" evidence="5 7"/>
<evidence type="ECO:0000313" key="11">
    <source>
        <dbReference type="Proteomes" id="UP000318053"/>
    </source>
</evidence>
<accession>A0A5C5YGY1</accession>
<dbReference type="Proteomes" id="UP000318053">
    <property type="component" value="Unassembled WGS sequence"/>
</dbReference>
<keyword evidence="11" id="KW-1185">Reference proteome</keyword>
<comment type="pathway">
    <text evidence="3 7">Carbohydrate degradation; pentose phosphate pathway; D-ribulose 5-phosphate from D-glucose 6-phosphate (oxidative stage): step 2/3.</text>
</comment>
<dbReference type="GO" id="GO:0005975">
    <property type="term" value="P:carbohydrate metabolic process"/>
    <property type="evidence" value="ECO:0007669"/>
    <property type="project" value="UniProtKB-UniRule"/>
</dbReference>
<comment type="catalytic activity">
    <reaction evidence="1 7">
        <text>6-phospho-D-glucono-1,5-lactone + H2O = 6-phospho-D-gluconate + H(+)</text>
        <dbReference type="Rhea" id="RHEA:12556"/>
        <dbReference type="ChEBI" id="CHEBI:15377"/>
        <dbReference type="ChEBI" id="CHEBI:15378"/>
        <dbReference type="ChEBI" id="CHEBI:57955"/>
        <dbReference type="ChEBI" id="CHEBI:58759"/>
        <dbReference type="EC" id="3.1.1.31"/>
    </reaction>
</comment>
<dbReference type="InterPro" id="IPR039104">
    <property type="entry name" value="6PGL"/>
</dbReference>
<comment type="function">
    <text evidence="2 7">Hydrolysis of 6-phosphogluconolactone to 6-phosphogluconate.</text>
</comment>
<evidence type="ECO:0000256" key="4">
    <source>
        <dbReference type="ARBA" id="ARBA00010662"/>
    </source>
</evidence>
<evidence type="ECO:0000256" key="2">
    <source>
        <dbReference type="ARBA" id="ARBA00002681"/>
    </source>
</evidence>
<dbReference type="NCBIfam" id="TIGR01198">
    <property type="entry name" value="pgl"/>
    <property type="match status" value="1"/>
</dbReference>
<evidence type="ECO:0000259" key="9">
    <source>
        <dbReference type="Pfam" id="PF01182"/>
    </source>
</evidence>
<comment type="similarity">
    <text evidence="4 7">Belongs to the glucosamine/galactosamine-6-phosphate isomerase family. 6-phosphogluconolactonase subfamily.</text>
</comment>
<dbReference type="PANTHER" id="PTHR11054:SF0">
    <property type="entry name" value="6-PHOSPHOGLUCONOLACTONASE"/>
    <property type="match status" value="1"/>
</dbReference>
<evidence type="ECO:0000313" key="10">
    <source>
        <dbReference type="EMBL" id="TWT74339.1"/>
    </source>
</evidence>
<evidence type="ECO:0000256" key="1">
    <source>
        <dbReference type="ARBA" id="ARBA00000832"/>
    </source>
</evidence>
<evidence type="ECO:0000256" key="3">
    <source>
        <dbReference type="ARBA" id="ARBA00004961"/>
    </source>
</evidence>
<dbReference type="EMBL" id="SJPK01000002">
    <property type="protein sequence ID" value="TWT74339.1"/>
    <property type="molecule type" value="Genomic_DNA"/>
</dbReference>
<name>A0A5C5YGY1_9BACT</name>
<sequence length="240" mass="26141" precursor="true">MAVSTKLFADPTALAAAFAADFAAWVDAQPGVTLTVALSGGSTPKRLFELWADQFSDKIDWSRIEFFWGDERCVPPEDAESNYGVAKELLFDRISIPGENIHRVKGEASPEQECNRYEQEIQRIVPADRDGNPQFDLIILGMGDDGHTASIFPHQNEFLKSPKVCEVATHPQSGQQRVTLTGRVLDAAKKVTVLVTGAGKADVLAEVINKQGAFADYPVSHVDAEDTCFYVDQAAAAKLS</sequence>
<dbReference type="AlphaFoldDB" id="A0A5C5YGY1"/>
<keyword evidence="7 10" id="KW-0378">Hydrolase</keyword>
<dbReference type="GO" id="GO:0017057">
    <property type="term" value="F:6-phosphogluconolactonase activity"/>
    <property type="evidence" value="ECO:0007669"/>
    <property type="project" value="UniProtKB-UniRule"/>
</dbReference>